<accession>A0A848H3Z1</accession>
<feature type="chain" id="PRO_5033047847" evidence="2">
    <location>
        <begin position="28"/>
        <end position="325"/>
    </location>
</feature>
<dbReference type="AlphaFoldDB" id="A0A848H3Z1"/>
<proteinExistence type="inferred from homology"/>
<keyword evidence="2" id="KW-0732">Signal</keyword>
<dbReference type="PANTHER" id="PTHR42928">
    <property type="entry name" value="TRICARBOXYLATE-BINDING PROTEIN"/>
    <property type="match status" value="1"/>
</dbReference>
<dbReference type="Gene3D" id="3.40.190.150">
    <property type="entry name" value="Bordetella uptake gene, domain 1"/>
    <property type="match status" value="1"/>
</dbReference>
<comment type="caution">
    <text evidence="3">The sequence shown here is derived from an EMBL/GenBank/DDBJ whole genome shotgun (WGS) entry which is preliminary data.</text>
</comment>
<dbReference type="Pfam" id="PF03401">
    <property type="entry name" value="TctC"/>
    <property type="match status" value="1"/>
</dbReference>
<dbReference type="InterPro" id="IPR042100">
    <property type="entry name" value="Bug_dom1"/>
</dbReference>
<feature type="signal peptide" evidence="2">
    <location>
        <begin position="1"/>
        <end position="27"/>
    </location>
</feature>
<name>A0A848H3Z1_9BURK</name>
<dbReference type="EMBL" id="JABBFX010000001">
    <property type="protein sequence ID" value="NML43930.1"/>
    <property type="molecule type" value="Genomic_DNA"/>
</dbReference>
<dbReference type="InterPro" id="IPR005064">
    <property type="entry name" value="BUG"/>
</dbReference>
<sequence>MDFFRQSHVVPGVALVLALASPGAAGAEEWPARPVHVVVNYPAGGSSDALTRVALAKANETLGTSVVIENRPGANGNIGVSYVAKAKADGYTLSASGLSGIINSYLYAKLDYRFQRDFVPVAMIGRNPGVLIVNKSLPVHNVKELIAYGKSVPGGLTFASGGAGSSPHLNGEIFRQATGTPMRHVPYRGEGPAVTDLIGGQVQVMFAVLATAKPLIDKGLVRALAVTSPNRAEALPELPTLKESGIGFGVYSWLAVFAPRDTPEPVLERLNLAIRKSLADPEVKKRVTEMGAETIDMSLPELRDYVRSEDSYWRETLKKVDVQMN</sequence>
<evidence type="ECO:0000256" key="1">
    <source>
        <dbReference type="ARBA" id="ARBA00006987"/>
    </source>
</evidence>
<protein>
    <submittedName>
        <fullName evidence="3">Tripartite tricarboxylate transporter substrate binding protein</fullName>
    </submittedName>
</protein>
<gene>
    <name evidence="3" type="ORF">HHL11_09230</name>
</gene>
<comment type="similarity">
    <text evidence="1">Belongs to the UPF0065 (bug) family.</text>
</comment>
<evidence type="ECO:0000313" key="4">
    <source>
        <dbReference type="Proteomes" id="UP000541185"/>
    </source>
</evidence>
<dbReference type="Gene3D" id="3.40.190.10">
    <property type="entry name" value="Periplasmic binding protein-like II"/>
    <property type="match status" value="1"/>
</dbReference>
<dbReference type="CDD" id="cd07012">
    <property type="entry name" value="PBP2_Bug_TTT"/>
    <property type="match status" value="1"/>
</dbReference>
<dbReference type="RefSeq" id="WP_169418105.1">
    <property type="nucleotide sequence ID" value="NZ_JABBFX010000001.1"/>
</dbReference>
<reference evidence="3 4" key="1">
    <citation type="submission" date="2020-04" db="EMBL/GenBank/DDBJ databases">
        <title>Ramlibacter sp. G-1-2-2 isolated from soil.</title>
        <authorList>
            <person name="Dahal R.H."/>
        </authorList>
    </citation>
    <scope>NUCLEOTIDE SEQUENCE [LARGE SCALE GENOMIC DNA]</scope>
    <source>
        <strain evidence="3 4">G-1-2-2</strain>
    </source>
</reference>
<evidence type="ECO:0000313" key="3">
    <source>
        <dbReference type="EMBL" id="NML43930.1"/>
    </source>
</evidence>
<evidence type="ECO:0000256" key="2">
    <source>
        <dbReference type="SAM" id="SignalP"/>
    </source>
</evidence>
<dbReference type="SUPFAM" id="SSF53850">
    <property type="entry name" value="Periplasmic binding protein-like II"/>
    <property type="match status" value="1"/>
</dbReference>
<dbReference type="PANTHER" id="PTHR42928:SF5">
    <property type="entry name" value="BLR1237 PROTEIN"/>
    <property type="match status" value="1"/>
</dbReference>
<keyword evidence="4" id="KW-1185">Reference proteome</keyword>
<dbReference type="PIRSF" id="PIRSF017082">
    <property type="entry name" value="YflP"/>
    <property type="match status" value="1"/>
</dbReference>
<organism evidence="3 4">
    <name type="scientific">Ramlibacter agri</name>
    <dbReference type="NCBI Taxonomy" id="2728837"/>
    <lineage>
        <taxon>Bacteria</taxon>
        <taxon>Pseudomonadati</taxon>
        <taxon>Pseudomonadota</taxon>
        <taxon>Betaproteobacteria</taxon>
        <taxon>Burkholderiales</taxon>
        <taxon>Comamonadaceae</taxon>
        <taxon>Ramlibacter</taxon>
    </lineage>
</organism>
<dbReference type="Proteomes" id="UP000541185">
    <property type="component" value="Unassembled WGS sequence"/>
</dbReference>